<organism evidence="3 4">
    <name type="scientific">Stomoxys calcitrans</name>
    <name type="common">Stable fly</name>
    <name type="synonym">Conops calcitrans</name>
    <dbReference type="NCBI Taxonomy" id="35570"/>
    <lineage>
        <taxon>Eukaryota</taxon>
        <taxon>Metazoa</taxon>
        <taxon>Ecdysozoa</taxon>
        <taxon>Arthropoda</taxon>
        <taxon>Hexapoda</taxon>
        <taxon>Insecta</taxon>
        <taxon>Pterygota</taxon>
        <taxon>Neoptera</taxon>
        <taxon>Endopterygota</taxon>
        <taxon>Diptera</taxon>
        <taxon>Brachycera</taxon>
        <taxon>Muscomorpha</taxon>
        <taxon>Muscoidea</taxon>
        <taxon>Muscidae</taxon>
        <taxon>Stomoxys</taxon>
    </lineage>
</organism>
<dbReference type="EnsemblMetazoa" id="SCAU005020-RA">
    <property type="protein sequence ID" value="SCAU005020-PA"/>
    <property type="gene ID" value="SCAU005020"/>
</dbReference>
<dbReference type="VEuPathDB" id="VectorBase:SCAU005020"/>
<protein>
    <submittedName>
        <fullName evidence="3">Uncharacterized protein</fullName>
    </submittedName>
</protein>
<keyword evidence="2" id="KW-0472">Membrane</keyword>
<sequence>MSESPPLEHHANSKSNLIECQHIGVTAKLQSPLKNLMAMDSSSSTEADNNQPLYGARDQHQNSTKYNKFSNNRASVVSSDSTVTDTSKVLYEMKSLPTKATSNGMLGLSVTPAKIEFQLYTRNSRHTRRGSKSTTASNKKKTKRHLFADKVKKSKPMGEQKPSLFQRFRDSLAELAHGAPNRQTQPTSIDSIFSDLPQPDLYAEPCQCVALGEVRLGIYPFDHGNADYLKTHDCPPHILSWALAERTTHCATKFWAEFFGSLYIGVAFVVTFLLQTYRFFLYSLINTLLVGLLHMTSDYLVKPLLAVLFNGFLQPPLICCFNILTLLRDILQPIADSLNNFMKPLATLARSVRLVHVSQNKKNITKNV</sequence>
<feature type="transmembrane region" description="Helical" evidence="2">
    <location>
        <begin position="254"/>
        <end position="274"/>
    </location>
</feature>
<feature type="transmembrane region" description="Helical" evidence="2">
    <location>
        <begin position="303"/>
        <end position="327"/>
    </location>
</feature>
<dbReference type="AlphaFoldDB" id="A0A1I8P5J8"/>
<dbReference type="Proteomes" id="UP000095300">
    <property type="component" value="Unassembled WGS sequence"/>
</dbReference>
<feature type="region of interest" description="Disordered" evidence="1">
    <location>
        <begin position="39"/>
        <end position="80"/>
    </location>
</feature>
<keyword evidence="4" id="KW-1185">Reference proteome</keyword>
<accession>A0A1I8P5J8</accession>
<reference evidence="3" key="1">
    <citation type="submission" date="2020-05" db="UniProtKB">
        <authorList>
            <consortium name="EnsemblMetazoa"/>
        </authorList>
    </citation>
    <scope>IDENTIFICATION</scope>
    <source>
        <strain evidence="3">USDA</strain>
    </source>
</reference>
<feature type="compositionally biased region" description="Polar residues" evidence="1">
    <location>
        <begin position="61"/>
        <end position="74"/>
    </location>
</feature>
<dbReference type="STRING" id="35570.A0A1I8P5J8"/>
<proteinExistence type="predicted"/>
<name>A0A1I8P5J8_STOCA</name>
<feature type="region of interest" description="Disordered" evidence="1">
    <location>
        <begin position="121"/>
        <end position="148"/>
    </location>
</feature>
<keyword evidence="2" id="KW-0812">Transmembrane</keyword>
<keyword evidence="2" id="KW-1133">Transmembrane helix</keyword>
<feature type="compositionally biased region" description="Polar residues" evidence="1">
    <location>
        <begin position="40"/>
        <end position="52"/>
    </location>
</feature>
<feature type="transmembrane region" description="Helical" evidence="2">
    <location>
        <begin position="279"/>
        <end position="297"/>
    </location>
</feature>
<evidence type="ECO:0000313" key="3">
    <source>
        <dbReference type="EnsemblMetazoa" id="SCAU005020-PA"/>
    </source>
</evidence>
<evidence type="ECO:0000256" key="1">
    <source>
        <dbReference type="SAM" id="MobiDB-lite"/>
    </source>
</evidence>
<evidence type="ECO:0000313" key="4">
    <source>
        <dbReference type="Proteomes" id="UP000095300"/>
    </source>
</evidence>
<dbReference type="KEGG" id="scac:106089664"/>
<dbReference type="OrthoDB" id="6355676at2759"/>
<gene>
    <name evidence="3" type="primary">106089664</name>
</gene>
<evidence type="ECO:0000256" key="2">
    <source>
        <dbReference type="SAM" id="Phobius"/>
    </source>
</evidence>